<dbReference type="GO" id="GO:0002250">
    <property type="term" value="P:adaptive immune response"/>
    <property type="evidence" value="ECO:0007669"/>
    <property type="project" value="UniProtKB-KW"/>
</dbReference>
<reference evidence="5 6" key="1">
    <citation type="journal article" date="2021" name="Cell">
        <title>Tracing the genetic footprints of vertebrate landing in non-teleost ray-finned fishes.</title>
        <authorList>
            <person name="Bi X."/>
            <person name="Wang K."/>
            <person name="Yang L."/>
            <person name="Pan H."/>
            <person name="Jiang H."/>
            <person name="Wei Q."/>
            <person name="Fang M."/>
            <person name="Yu H."/>
            <person name="Zhu C."/>
            <person name="Cai Y."/>
            <person name="He Y."/>
            <person name="Gan X."/>
            <person name="Zeng H."/>
            <person name="Yu D."/>
            <person name="Zhu Y."/>
            <person name="Jiang H."/>
            <person name="Qiu Q."/>
            <person name="Yang H."/>
            <person name="Zhang Y.E."/>
            <person name="Wang W."/>
            <person name="Zhu M."/>
            <person name="He S."/>
            <person name="Zhang G."/>
        </authorList>
    </citation>
    <scope>NUCLEOTIDE SEQUENCE [LARGE SCALE GENOMIC DNA]</scope>
    <source>
        <strain evidence="5">Bchr_013</strain>
    </source>
</reference>
<dbReference type="InterPro" id="IPR036179">
    <property type="entry name" value="Ig-like_dom_sf"/>
</dbReference>
<accession>A0A8X7X771</accession>
<evidence type="ECO:0000313" key="5">
    <source>
        <dbReference type="EMBL" id="KAG2462190.1"/>
    </source>
</evidence>
<dbReference type="PANTHER" id="PTHR23266">
    <property type="entry name" value="IMMUNOGLOBULIN HEAVY CHAIN"/>
    <property type="match status" value="1"/>
</dbReference>
<gene>
    <name evidence="5" type="ORF">GTO96_0000158</name>
</gene>
<feature type="domain" description="Ig-like" evidence="4">
    <location>
        <begin position="92"/>
        <end position="204"/>
    </location>
</feature>
<protein>
    <submittedName>
        <fullName evidence="5">HVC33 protein</fullName>
    </submittedName>
</protein>
<dbReference type="Pfam" id="PF07686">
    <property type="entry name" value="V-set"/>
    <property type="match status" value="1"/>
</dbReference>
<dbReference type="FunFam" id="2.60.40.10:FF:001878">
    <property type="entry name" value="Immunoglobulin heavy variable 1-4"/>
    <property type="match status" value="1"/>
</dbReference>
<dbReference type="SUPFAM" id="SSF48726">
    <property type="entry name" value="Immunoglobulin"/>
    <property type="match status" value="1"/>
</dbReference>
<evidence type="ECO:0000313" key="6">
    <source>
        <dbReference type="Proteomes" id="UP000886611"/>
    </source>
</evidence>
<name>A0A8X7X771_POLSE</name>
<dbReference type="GO" id="GO:0019814">
    <property type="term" value="C:immunoglobulin complex"/>
    <property type="evidence" value="ECO:0007669"/>
    <property type="project" value="UniProtKB-KW"/>
</dbReference>
<dbReference type="EMBL" id="JAATIS010004040">
    <property type="protein sequence ID" value="KAG2462190.1"/>
    <property type="molecule type" value="Genomic_DNA"/>
</dbReference>
<dbReference type="InterPro" id="IPR013783">
    <property type="entry name" value="Ig-like_fold"/>
</dbReference>
<organism evidence="5 6">
    <name type="scientific">Polypterus senegalus</name>
    <name type="common">Senegal bichir</name>
    <dbReference type="NCBI Taxonomy" id="55291"/>
    <lineage>
        <taxon>Eukaryota</taxon>
        <taxon>Metazoa</taxon>
        <taxon>Chordata</taxon>
        <taxon>Craniata</taxon>
        <taxon>Vertebrata</taxon>
        <taxon>Euteleostomi</taxon>
        <taxon>Actinopterygii</taxon>
        <taxon>Polypteriformes</taxon>
        <taxon>Polypteridae</taxon>
        <taxon>Polypterus</taxon>
    </lineage>
</organism>
<evidence type="ECO:0000256" key="1">
    <source>
        <dbReference type="ARBA" id="ARBA00022859"/>
    </source>
</evidence>
<dbReference type="PROSITE" id="PS50835">
    <property type="entry name" value="IG_LIKE"/>
    <property type="match status" value="1"/>
</dbReference>
<dbReference type="Proteomes" id="UP000886611">
    <property type="component" value="Unassembled WGS sequence"/>
</dbReference>
<keyword evidence="3" id="KW-1280">Immunoglobulin</keyword>
<keyword evidence="2" id="KW-1064">Adaptive immunity</keyword>
<evidence type="ECO:0000259" key="4">
    <source>
        <dbReference type="PROSITE" id="PS50835"/>
    </source>
</evidence>
<dbReference type="SMART" id="SM00406">
    <property type="entry name" value="IGv"/>
    <property type="match status" value="1"/>
</dbReference>
<proteinExistence type="predicted"/>
<keyword evidence="1" id="KW-0391">Immunity</keyword>
<sequence length="214" mass="24064">MAPVQLGTFDARTPSGSVNWRNAQTKATVPKSAEQNRITQLRRQQKNMKRLIHTIIFISAATAETKHTVEKVNVLLKEDSVKKPVHAVCVQSDIVLIQKSSEVKNPGESLQLTCQGSGQDSSRRTIAAYSLNWIRQEPGKGLEWVAYIKYDSSSTEYASSIKGRFTISRDNSKQALYLDMSSLKTEDTATYYCTTPTMRNILISLIQNYDKKNK</sequence>
<dbReference type="AlphaFoldDB" id="A0A8X7X771"/>
<dbReference type="InterPro" id="IPR050199">
    <property type="entry name" value="IgHV"/>
</dbReference>
<evidence type="ECO:0000256" key="3">
    <source>
        <dbReference type="ARBA" id="ARBA00043265"/>
    </source>
</evidence>
<dbReference type="InterPro" id="IPR007110">
    <property type="entry name" value="Ig-like_dom"/>
</dbReference>
<dbReference type="Gene3D" id="2.60.40.10">
    <property type="entry name" value="Immunoglobulins"/>
    <property type="match status" value="1"/>
</dbReference>
<feature type="non-terminal residue" evidence="5">
    <location>
        <position position="214"/>
    </location>
</feature>
<keyword evidence="6" id="KW-1185">Reference proteome</keyword>
<dbReference type="GO" id="GO:0005576">
    <property type="term" value="C:extracellular region"/>
    <property type="evidence" value="ECO:0007669"/>
    <property type="project" value="UniProtKB-ARBA"/>
</dbReference>
<comment type="caution">
    <text evidence="5">The sequence shown here is derived from an EMBL/GenBank/DDBJ whole genome shotgun (WGS) entry which is preliminary data.</text>
</comment>
<feature type="non-terminal residue" evidence="5">
    <location>
        <position position="1"/>
    </location>
</feature>
<dbReference type="InterPro" id="IPR013106">
    <property type="entry name" value="Ig_V-set"/>
</dbReference>
<evidence type="ECO:0000256" key="2">
    <source>
        <dbReference type="ARBA" id="ARBA00023130"/>
    </source>
</evidence>